<dbReference type="EMBL" id="ML978126">
    <property type="protein sequence ID" value="KAF2098713.1"/>
    <property type="molecule type" value="Genomic_DNA"/>
</dbReference>
<dbReference type="OrthoDB" id="3629789at2759"/>
<dbReference type="PANTHER" id="PTHR11863">
    <property type="entry name" value="STEROL DESATURASE"/>
    <property type="match status" value="1"/>
</dbReference>
<feature type="transmembrane region" description="Helical" evidence="5">
    <location>
        <begin position="59"/>
        <end position="80"/>
    </location>
</feature>
<dbReference type="InterPro" id="IPR006694">
    <property type="entry name" value="Fatty_acid_hydroxylase"/>
</dbReference>
<comment type="caution">
    <text evidence="7">The sequence shown here is derived from an EMBL/GenBank/DDBJ whole genome shotgun (WGS) entry which is preliminary data.</text>
</comment>
<dbReference type="GO" id="GO:0005506">
    <property type="term" value="F:iron ion binding"/>
    <property type="evidence" value="ECO:0007669"/>
    <property type="project" value="InterPro"/>
</dbReference>
<evidence type="ECO:0000259" key="6">
    <source>
        <dbReference type="Pfam" id="PF04116"/>
    </source>
</evidence>
<evidence type="ECO:0000256" key="5">
    <source>
        <dbReference type="SAM" id="Phobius"/>
    </source>
</evidence>
<keyword evidence="4 5" id="KW-0472">Membrane</keyword>
<dbReference type="InterPro" id="IPR050307">
    <property type="entry name" value="Sterol_Desaturase_Related"/>
</dbReference>
<gene>
    <name evidence="7" type="ORF">NA57DRAFT_56359</name>
</gene>
<organism evidence="7 8">
    <name type="scientific">Rhizodiscina lignyota</name>
    <dbReference type="NCBI Taxonomy" id="1504668"/>
    <lineage>
        <taxon>Eukaryota</taxon>
        <taxon>Fungi</taxon>
        <taxon>Dikarya</taxon>
        <taxon>Ascomycota</taxon>
        <taxon>Pezizomycotina</taxon>
        <taxon>Dothideomycetes</taxon>
        <taxon>Pleosporomycetidae</taxon>
        <taxon>Aulographales</taxon>
        <taxon>Rhizodiscinaceae</taxon>
        <taxon>Rhizodiscina</taxon>
    </lineage>
</organism>
<feature type="domain" description="Fatty acid hydroxylase" evidence="6">
    <location>
        <begin position="127"/>
        <end position="282"/>
    </location>
</feature>
<dbReference type="GO" id="GO:0016020">
    <property type="term" value="C:membrane"/>
    <property type="evidence" value="ECO:0007669"/>
    <property type="project" value="UniProtKB-SubCell"/>
</dbReference>
<evidence type="ECO:0000256" key="4">
    <source>
        <dbReference type="ARBA" id="ARBA00023136"/>
    </source>
</evidence>
<accession>A0A9P4M607</accession>
<proteinExistence type="predicted"/>
<dbReference type="GO" id="GO:0016491">
    <property type="term" value="F:oxidoreductase activity"/>
    <property type="evidence" value="ECO:0007669"/>
    <property type="project" value="InterPro"/>
</dbReference>
<evidence type="ECO:0000256" key="3">
    <source>
        <dbReference type="ARBA" id="ARBA00022989"/>
    </source>
</evidence>
<sequence length="295" mass="33565">MTVYDLASDPKVSPIAPVIGYWVMSVCFMSLEKLNAFPQYRTQPPQDVDKKNLVTKSQVFVGVIGMQAVQIIGGIFLAQFEEPPGRYVQPSTLSALDEGIVSFVPTIPRTLSVWLAFVLFYGSRQFIAFAISDCWHYFVHRFEHVNKWVYKNVHSQHHRLYVPYAFGALYNHPAESVFNDILGGLLTAWLVGLTNAEKTVFFTLATLKTVDDHCGYQLPWDIISWIGRATGNDAYYHAVHHEPKGIKAGKSFLTLWSSANDVWHLQSNYAAVFTVWDDLMGTRKRHQDLKHEHAE</sequence>
<evidence type="ECO:0000313" key="7">
    <source>
        <dbReference type="EMBL" id="KAF2098713.1"/>
    </source>
</evidence>
<reference evidence="7" key="1">
    <citation type="journal article" date="2020" name="Stud. Mycol.">
        <title>101 Dothideomycetes genomes: a test case for predicting lifestyles and emergence of pathogens.</title>
        <authorList>
            <person name="Haridas S."/>
            <person name="Albert R."/>
            <person name="Binder M."/>
            <person name="Bloem J."/>
            <person name="Labutti K."/>
            <person name="Salamov A."/>
            <person name="Andreopoulos B."/>
            <person name="Baker S."/>
            <person name="Barry K."/>
            <person name="Bills G."/>
            <person name="Bluhm B."/>
            <person name="Cannon C."/>
            <person name="Castanera R."/>
            <person name="Culley D."/>
            <person name="Daum C."/>
            <person name="Ezra D."/>
            <person name="Gonzalez J."/>
            <person name="Henrissat B."/>
            <person name="Kuo A."/>
            <person name="Liang C."/>
            <person name="Lipzen A."/>
            <person name="Lutzoni F."/>
            <person name="Magnuson J."/>
            <person name="Mondo S."/>
            <person name="Nolan M."/>
            <person name="Ohm R."/>
            <person name="Pangilinan J."/>
            <person name="Park H.-J."/>
            <person name="Ramirez L."/>
            <person name="Alfaro M."/>
            <person name="Sun H."/>
            <person name="Tritt A."/>
            <person name="Yoshinaga Y."/>
            <person name="Zwiers L.-H."/>
            <person name="Turgeon B."/>
            <person name="Goodwin S."/>
            <person name="Spatafora J."/>
            <person name="Crous P."/>
            <person name="Grigoriev I."/>
        </authorList>
    </citation>
    <scope>NUCLEOTIDE SEQUENCE</scope>
    <source>
        <strain evidence="7">CBS 133067</strain>
    </source>
</reference>
<protein>
    <recommendedName>
        <fullName evidence="6">Fatty acid hydroxylase domain-containing protein</fullName>
    </recommendedName>
</protein>
<keyword evidence="3 5" id="KW-1133">Transmembrane helix</keyword>
<evidence type="ECO:0000256" key="1">
    <source>
        <dbReference type="ARBA" id="ARBA00004370"/>
    </source>
</evidence>
<comment type="subcellular location">
    <subcellularLocation>
        <location evidence="1">Membrane</location>
    </subcellularLocation>
</comment>
<feature type="transmembrane region" description="Helical" evidence="5">
    <location>
        <begin position="12"/>
        <end position="31"/>
    </location>
</feature>
<name>A0A9P4M607_9PEZI</name>
<keyword evidence="8" id="KW-1185">Reference proteome</keyword>
<evidence type="ECO:0000256" key="2">
    <source>
        <dbReference type="ARBA" id="ARBA00022692"/>
    </source>
</evidence>
<keyword evidence="2 5" id="KW-0812">Transmembrane</keyword>
<feature type="transmembrane region" description="Helical" evidence="5">
    <location>
        <begin position="100"/>
        <end position="121"/>
    </location>
</feature>
<evidence type="ECO:0000313" key="8">
    <source>
        <dbReference type="Proteomes" id="UP000799772"/>
    </source>
</evidence>
<dbReference type="Proteomes" id="UP000799772">
    <property type="component" value="Unassembled WGS sequence"/>
</dbReference>
<dbReference type="GO" id="GO:0008610">
    <property type="term" value="P:lipid biosynthetic process"/>
    <property type="evidence" value="ECO:0007669"/>
    <property type="project" value="InterPro"/>
</dbReference>
<dbReference type="Pfam" id="PF04116">
    <property type="entry name" value="FA_hydroxylase"/>
    <property type="match status" value="1"/>
</dbReference>
<dbReference type="AlphaFoldDB" id="A0A9P4M607"/>